<dbReference type="PRINTS" id="PR00169">
    <property type="entry name" value="KCHANNEL"/>
</dbReference>
<sequence length="147" mass="15468">MTNLNARPLSTVARLAGLVTMAATGIVLGGGTVVWLVERNLPAANIHSWGDSVWWALTTMTTVGYGDHVPTTVLGKLVGGAVMVAGVAIIGAVAATVALYIARRVALAEEAVLEAEAETVERELLRRLDRIESRLAGIEARLPRGDD</sequence>
<feature type="coiled-coil region" evidence="8">
    <location>
        <begin position="103"/>
        <end position="141"/>
    </location>
</feature>
<feature type="transmembrane region" description="Helical" evidence="9">
    <location>
        <begin position="12"/>
        <end position="37"/>
    </location>
</feature>
<name>A0ABX1IWB8_9PSEU</name>
<dbReference type="SUPFAM" id="SSF81324">
    <property type="entry name" value="Voltage-gated potassium channels"/>
    <property type="match status" value="1"/>
</dbReference>
<dbReference type="RefSeq" id="WP_168510947.1">
    <property type="nucleotide sequence ID" value="NZ_JAAXLS010000001.1"/>
</dbReference>
<dbReference type="EMBL" id="JAAXLS010000001">
    <property type="protein sequence ID" value="NKQ51783.1"/>
    <property type="molecule type" value="Genomic_DNA"/>
</dbReference>
<dbReference type="Gene3D" id="1.10.287.70">
    <property type="match status" value="1"/>
</dbReference>
<keyword evidence="2" id="KW-0813">Transport</keyword>
<keyword evidence="7 11" id="KW-0407">Ion channel</keyword>
<keyword evidence="4 9" id="KW-1133">Transmembrane helix</keyword>
<dbReference type="PANTHER" id="PTHR11537">
    <property type="entry name" value="VOLTAGE-GATED POTASSIUM CHANNEL"/>
    <property type="match status" value="1"/>
</dbReference>
<comment type="caution">
    <text evidence="11">The sequence shown here is derived from an EMBL/GenBank/DDBJ whole genome shotgun (WGS) entry which is preliminary data.</text>
</comment>
<dbReference type="InterPro" id="IPR013099">
    <property type="entry name" value="K_chnl_dom"/>
</dbReference>
<evidence type="ECO:0000256" key="1">
    <source>
        <dbReference type="ARBA" id="ARBA00004141"/>
    </source>
</evidence>
<evidence type="ECO:0000256" key="4">
    <source>
        <dbReference type="ARBA" id="ARBA00022989"/>
    </source>
</evidence>
<evidence type="ECO:0000256" key="7">
    <source>
        <dbReference type="ARBA" id="ARBA00023303"/>
    </source>
</evidence>
<dbReference type="PANTHER" id="PTHR11537:SF254">
    <property type="entry name" value="POTASSIUM VOLTAGE-GATED CHANNEL PROTEIN SHAB"/>
    <property type="match status" value="1"/>
</dbReference>
<proteinExistence type="predicted"/>
<keyword evidence="8" id="KW-0175">Coiled coil</keyword>
<dbReference type="Pfam" id="PF07885">
    <property type="entry name" value="Ion_trans_2"/>
    <property type="match status" value="1"/>
</dbReference>
<reference evidence="11 12" key="1">
    <citation type="submission" date="2020-04" db="EMBL/GenBank/DDBJ databases">
        <title>Novel species.</title>
        <authorList>
            <person name="Teo W.F.A."/>
            <person name="Lipun K."/>
            <person name="Srisuk N."/>
            <person name="Duangmal K."/>
        </authorList>
    </citation>
    <scope>NUCLEOTIDE SEQUENCE [LARGE SCALE GENOMIC DNA]</scope>
    <source>
        <strain evidence="11 12">K13G38</strain>
    </source>
</reference>
<evidence type="ECO:0000256" key="5">
    <source>
        <dbReference type="ARBA" id="ARBA00023065"/>
    </source>
</evidence>
<evidence type="ECO:0000256" key="2">
    <source>
        <dbReference type="ARBA" id="ARBA00022448"/>
    </source>
</evidence>
<evidence type="ECO:0000259" key="10">
    <source>
        <dbReference type="Pfam" id="PF07885"/>
    </source>
</evidence>
<evidence type="ECO:0000256" key="6">
    <source>
        <dbReference type="ARBA" id="ARBA00023136"/>
    </source>
</evidence>
<organism evidence="11 12">
    <name type="scientific">Amycolatopsis acididurans</name>
    <dbReference type="NCBI Taxonomy" id="2724524"/>
    <lineage>
        <taxon>Bacteria</taxon>
        <taxon>Bacillati</taxon>
        <taxon>Actinomycetota</taxon>
        <taxon>Actinomycetes</taxon>
        <taxon>Pseudonocardiales</taxon>
        <taxon>Pseudonocardiaceae</taxon>
        <taxon>Amycolatopsis</taxon>
    </lineage>
</organism>
<evidence type="ECO:0000313" key="11">
    <source>
        <dbReference type="EMBL" id="NKQ51783.1"/>
    </source>
</evidence>
<keyword evidence="12" id="KW-1185">Reference proteome</keyword>
<evidence type="ECO:0000256" key="3">
    <source>
        <dbReference type="ARBA" id="ARBA00022692"/>
    </source>
</evidence>
<evidence type="ECO:0000313" key="12">
    <source>
        <dbReference type="Proteomes" id="UP000715441"/>
    </source>
</evidence>
<evidence type="ECO:0000256" key="9">
    <source>
        <dbReference type="SAM" id="Phobius"/>
    </source>
</evidence>
<comment type="subcellular location">
    <subcellularLocation>
        <location evidence="1">Membrane</location>
        <topology evidence="1">Multi-pass membrane protein</topology>
    </subcellularLocation>
</comment>
<dbReference type="Proteomes" id="UP000715441">
    <property type="component" value="Unassembled WGS sequence"/>
</dbReference>
<keyword evidence="5" id="KW-0406">Ion transport</keyword>
<protein>
    <submittedName>
        <fullName evidence="11">Two pore domain potassium channel family protein</fullName>
    </submittedName>
</protein>
<gene>
    <name evidence="11" type="ORF">HFP15_02680</name>
</gene>
<evidence type="ECO:0000256" key="8">
    <source>
        <dbReference type="SAM" id="Coils"/>
    </source>
</evidence>
<keyword evidence="6 9" id="KW-0472">Membrane</keyword>
<dbReference type="GO" id="GO:0034220">
    <property type="term" value="P:monoatomic ion transmembrane transport"/>
    <property type="evidence" value="ECO:0007669"/>
    <property type="project" value="UniProtKB-KW"/>
</dbReference>
<feature type="transmembrane region" description="Helical" evidence="9">
    <location>
        <begin position="77"/>
        <end position="101"/>
    </location>
</feature>
<accession>A0ABX1IWB8</accession>
<feature type="domain" description="Potassium channel" evidence="10">
    <location>
        <begin position="27"/>
        <end position="101"/>
    </location>
</feature>
<keyword evidence="3 9" id="KW-0812">Transmembrane</keyword>
<dbReference type="Gene3D" id="1.20.5.110">
    <property type="match status" value="1"/>
</dbReference>
<dbReference type="InterPro" id="IPR028325">
    <property type="entry name" value="VG_K_chnl"/>
</dbReference>